<dbReference type="Proteomes" id="UP000008022">
    <property type="component" value="Unassembled WGS sequence"/>
</dbReference>
<evidence type="ECO:0000313" key="1">
    <source>
        <dbReference type="EnsemblPlants" id="ORUFI11G22200.1"/>
    </source>
</evidence>
<dbReference type="HOGENOM" id="CLU_2472870_0_0_1"/>
<reference evidence="2" key="1">
    <citation type="submission" date="2013-06" db="EMBL/GenBank/DDBJ databases">
        <authorList>
            <person name="Zhao Q."/>
        </authorList>
    </citation>
    <scope>NUCLEOTIDE SEQUENCE</scope>
    <source>
        <strain evidence="2">cv. W1943</strain>
    </source>
</reference>
<protein>
    <submittedName>
        <fullName evidence="1">Uncharacterized protein</fullName>
    </submittedName>
</protein>
<sequence>MASYSSSHSVTNLHHGVLFEQVQLKPIRRSSTVHAISLPLHKLRTLKTRIGVSSHAAARYDLEENNKQIARLQDDLESAHPSIEENILKLKEADGKG</sequence>
<name>A0A0E0RB76_ORYRU</name>
<reference evidence="1" key="2">
    <citation type="submission" date="2015-06" db="UniProtKB">
        <authorList>
            <consortium name="EnsemblPlants"/>
        </authorList>
    </citation>
    <scope>IDENTIFICATION</scope>
</reference>
<dbReference type="Gramene" id="ORUFI11G22200.1">
    <property type="protein sequence ID" value="ORUFI11G22200.1"/>
    <property type="gene ID" value="ORUFI11G22200"/>
</dbReference>
<evidence type="ECO:0000313" key="2">
    <source>
        <dbReference type="Proteomes" id="UP000008022"/>
    </source>
</evidence>
<proteinExistence type="predicted"/>
<keyword evidence="2" id="KW-1185">Reference proteome</keyword>
<dbReference type="AlphaFoldDB" id="A0A0E0RB76"/>
<accession>A0A0E0RB76</accession>
<dbReference type="EnsemblPlants" id="ORUFI11G22200.1">
    <property type="protein sequence ID" value="ORUFI11G22200.1"/>
    <property type="gene ID" value="ORUFI11G22200"/>
</dbReference>
<organism evidence="1 2">
    <name type="scientific">Oryza rufipogon</name>
    <name type="common">Brownbeard rice</name>
    <name type="synonym">Asian wild rice</name>
    <dbReference type="NCBI Taxonomy" id="4529"/>
    <lineage>
        <taxon>Eukaryota</taxon>
        <taxon>Viridiplantae</taxon>
        <taxon>Streptophyta</taxon>
        <taxon>Embryophyta</taxon>
        <taxon>Tracheophyta</taxon>
        <taxon>Spermatophyta</taxon>
        <taxon>Magnoliopsida</taxon>
        <taxon>Liliopsida</taxon>
        <taxon>Poales</taxon>
        <taxon>Poaceae</taxon>
        <taxon>BOP clade</taxon>
        <taxon>Oryzoideae</taxon>
        <taxon>Oryzeae</taxon>
        <taxon>Oryzinae</taxon>
        <taxon>Oryza</taxon>
    </lineage>
</organism>